<evidence type="ECO:0000256" key="4">
    <source>
        <dbReference type="ARBA" id="ARBA00023136"/>
    </source>
</evidence>
<keyword evidence="8" id="KW-1185">Reference proteome</keyword>
<feature type="domain" description="Major facilitator superfamily (MFS) profile" evidence="6">
    <location>
        <begin position="33"/>
        <end position="420"/>
    </location>
</feature>
<gene>
    <name evidence="7" type="ORF">H0484_04480</name>
</gene>
<feature type="transmembrane region" description="Helical" evidence="5">
    <location>
        <begin position="124"/>
        <end position="145"/>
    </location>
</feature>
<comment type="subcellular location">
    <subcellularLocation>
        <location evidence="1">Membrane</location>
        <topology evidence="1">Multi-pass membrane protein</topology>
    </subcellularLocation>
</comment>
<dbReference type="RefSeq" id="WP_226953253.1">
    <property type="nucleotide sequence ID" value="NZ_JACDXW010000002.1"/>
</dbReference>
<feature type="transmembrane region" description="Helical" evidence="5">
    <location>
        <begin position="102"/>
        <end position="118"/>
    </location>
</feature>
<dbReference type="Proteomes" id="UP000776983">
    <property type="component" value="Unassembled WGS sequence"/>
</dbReference>
<evidence type="ECO:0000256" key="5">
    <source>
        <dbReference type="SAM" id="Phobius"/>
    </source>
</evidence>
<organism evidence="7 8">
    <name type="scientific">Mesopusillimonas faecipullorum</name>
    <dbReference type="NCBI Taxonomy" id="2755040"/>
    <lineage>
        <taxon>Bacteria</taxon>
        <taxon>Pseudomonadati</taxon>
        <taxon>Pseudomonadota</taxon>
        <taxon>Betaproteobacteria</taxon>
        <taxon>Burkholderiales</taxon>
        <taxon>Alcaligenaceae</taxon>
        <taxon>Mesopusillimonas</taxon>
    </lineage>
</organism>
<name>A0ABS8CAE9_9BURK</name>
<dbReference type="InterPro" id="IPR020846">
    <property type="entry name" value="MFS_dom"/>
</dbReference>
<protein>
    <submittedName>
        <fullName evidence="7">MFS transporter</fullName>
    </submittedName>
</protein>
<dbReference type="PANTHER" id="PTHR23508:SF10">
    <property type="entry name" value="CARBOXYLIC ACID TRANSPORTER PROTEIN HOMOLOG"/>
    <property type="match status" value="1"/>
</dbReference>
<feature type="transmembrane region" description="Helical" evidence="5">
    <location>
        <begin position="305"/>
        <end position="324"/>
    </location>
</feature>
<feature type="transmembrane region" description="Helical" evidence="5">
    <location>
        <begin position="273"/>
        <end position="293"/>
    </location>
</feature>
<feature type="transmembrane region" description="Helical" evidence="5">
    <location>
        <begin position="187"/>
        <end position="206"/>
    </location>
</feature>
<proteinExistence type="predicted"/>
<feature type="transmembrane region" description="Helical" evidence="5">
    <location>
        <begin position="68"/>
        <end position="90"/>
    </location>
</feature>
<keyword evidence="3 5" id="KW-1133">Transmembrane helix</keyword>
<dbReference type="InterPro" id="IPR005829">
    <property type="entry name" value="Sugar_transporter_CS"/>
</dbReference>
<feature type="transmembrane region" description="Helical" evidence="5">
    <location>
        <begin position="330"/>
        <end position="354"/>
    </location>
</feature>
<feature type="transmembrane region" description="Helical" evidence="5">
    <location>
        <begin position="157"/>
        <end position="181"/>
    </location>
</feature>
<dbReference type="CDD" id="cd17371">
    <property type="entry name" value="MFS_MucK"/>
    <property type="match status" value="1"/>
</dbReference>
<accession>A0ABS8CAE9</accession>
<reference evidence="7 8" key="1">
    <citation type="submission" date="2020-07" db="EMBL/GenBank/DDBJ databases">
        <title>Pusillimonas sp. nov., isolated from poultry manure in Taiwan.</title>
        <authorList>
            <person name="Lin S.-Y."/>
            <person name="Tang Y.-S."/>
            <person name="Young C.-C."/>
        </authorList>
    </citation>
    <scope>NUCLEOTIDE SEQUENCE [LARGE SCALE GENOMIC DNA]</scope>
    <source>
        <strain evidence="7 8">CC-YST705</strain>
    </source>
</reference>
<dbReference type="EMBL" id="JACDXW010000002">
    <property type="protein sequence ID" value="MCB5363010.1"/>
    <property type="molecule type" value="Genomic_DNA"/>
</dbReference>
<feature type="transmembrane region" description="Helical" evidence="5">
    <location>
        <begin position="394"/>
        <end position="416"/>
    </location>
</feature>
<keyword evidence="2 5" id="KW-0812">Transmembrane</keyword>
<feature type="transmembrane region" description="Helical" evidence="5">
    <location>
        <begin position="33"/>
        <end position="62"/>
    </location>
</feature>
<dbReference type="Pfam" id="PF07690">
    <property type="entry name" value="MFS_1"/>
    <property type="match status" value="1"/>
</dbReference>
<keyword evidence="4 5" id="KW-0472">Membrane</keyword>
<dbReference type="PROSITE" id="PS00216">
    <property type="entry name" value="SUGAR_TRANSPORT_1"/>
    <property type="match status" value="1"/>
</dbReference>
<comment type="caution">
    <text evidence="7">The sequence shown here is derived from an EMBL/GenBank/DDBJ whole genome shotgun (WGS) entry which is preliminary data.</text>
</comment>
<evidence type="ECO:0000313" key="8">
    <source>
        <dbReference type="Proteomes" id="UP000776983"/>
    </source>
</evidence>
<evidence type="ECO:0000256" key="1">
    <source>
        <dbReference type="ARBA" id="ARBA00004141"/>
    </source>
</evidence>
<dbReference type="InterPro" id="IPR036259">
    <property type="entry name" value="MFS_trans_sf"/>
</dbReference>
<evidence type="ECO:0000259" key="6">
    <source>
        <dbReference type="PROSITE" id="PS50850"/>
    </source>
</evidence>
<evidence type="ECO:0000256" key="3">
    <source>
        <dbReference type="ARBA" id="ARBA00022989"/>
    </source>
</evidence>
<sequence length="426" mass="45719">MGTVNQTKLPTASDERVGVLDFYGDMTPKTRKAFWACSAGFALDAMDFMMFPLLIGTLIALWGMDGATAGGIATISLWSSAVGGWLGGFLSDRVGRVRTMQITVLLFSVGSLLSGFAQSPEQLAIYRALLGIGFGGEAAVAAVTLSEAVSAKYRGRVMGFYASSYAVGWAIAVLAQLLTFYLFEPEIAWRVMFFIGALPAILIFYIRRHVEEPAIAARAKREQGRPSLMGIFTNGNLRSTILGSLLSIGAQGGFYSLMIWMPQFLRAERNISVIGSTPYLLVVIFGAFLGYVTGGWLSDRMGRRFVFIGSSILAASLAYVYTHIPQLSDNIMLLIGFPLGFVASSYYSAVLPCLNELFPTSVRGSGVGFTYNAGRAVGGLFPFLVGAFTATMPLSSAICLFALISYGLLLVTALFIGETNGTELRA</sequence>
<dbReference type="PROSITE" id="PS50850">
    <property type="entry name" value="MFS"/>
    <property type="match status" value="1"/>
</dbReference>
<feature type="transmembrane region" description="Helical" evidence="5">
    <location>
        <begin position="241"/>
        <end position="261"/>
    </location>
</feature>
<evidence type="ECO:0000313" key="7">
    <source>
        <dbReference type="EMBL" id="MCB5363010.1"/>
    </source>
</evidence>
<evidence type="ECO:0000256" key="2">
    <source>
        <dbReference type="ARBA" id="ARBA00022692"/>
    </source>
</evidence>
<dbReference type="InterPro" id="IPR011701">
    <property type="entry name" value="MFS"/>
</dbReference>
<dbReference type="SUPFAM" id="SSF103473">
    <property type="entry name" value="MFS general substrate transporter"/>
    <property type="match status" value="1"/>
</dbReference>
<dbReference type="Gene3D" id="1.20.1250.20">
    <property type="entry name" value="MFS general substrate transporter like domains"/>
    <property type="match status" value="2"/>
</dbReference>
<feature type="transmembrane region" description="Helical" evidence="5">
    <location>
        <begin position="366"/>
        <end position="388"/>
    </location>
</feature>
<dbReference type="PANTHER" id="PTHR23508">
    <property type="entry name" value="CARBOXYLIC ACID TRANSPORTER PROTEIN HOMOLOG"/>
    <property type="match status" value="1"/>
</dbReference>